<dbReference type="EMBL" id="VNFE01000006">
    <property type="protein sequence ID" value="TVU88262.1"/>
    <property type="molecule type" value="Genomic_DNA"/>
</dbReference>
<organism evidence="4 5">
    <name type="scientific">Vreelandella titanicae</name>
    <dbReference type="NCBI Taxonomy" id="664683"/>
    <lineage>
        <taxon>Bacteria</taxon>
        <taxon>Pseudomonadati</taxon>
        <taxon>Pseudomonadota</taxon>
        <taxon>Gammaproteobacteria</taxon>
        <taxon>Oceanospirillales</taxon>
        <taxon>Halomonadaceae</taxon>
        <taxon>Vreelandella</taxon>
    </lineage>
</organism>
<dbReference type="InterPro" id="IPR032710">
    <property type="entry name" value="NTF2-like_dom_sf"/>
</dbReference>
<feature type="domain" description="YchJ-like middle NTF2-like" evidence="3">
    <location>
        <begin position="34"/>
        <end position="132"/>
    </location>
</feature>
<protein>
    <recommendedName>
        <fullName evidence="2">UPF0225 protein FQP89_18575</fullName>
    </recommendedName>
</protein>
<dbReference type="PANTHER" id="PTHR33747">
    <property type="entry name" value="UPF0225 PROTEIN SCO1677"/>
    <property type="match status" value="1"/>
</dbReference>
<sequence>MTSTTDPSCPCGSSLTLDKCCGRYHQGEPAPTLEALMRSRYAAFVLGLTDYLLATWHPSTRPGELTPDPEAEWKSLSIVAAEPSREDTGYVHFKACFYERGREQGGAKKRWHVLEEVSRFVKEQQRWWYIDGTPTLSRLKPGRNDPCLCGSGRKLKRCCGG</sequence>
<dbReference type="Proteomes" id="UP000317288">
    <property type="component" value="Unassembled WGS sequence"/>
</dbReference>
<evidence type="ECO:0000313" key="5">
    <source>
        <dbReference type="Proteomes" id="UP000317288"/>
    </source>
</evidence>
<evidence type="ECO:0000256" key="2">
    <source>
        <dbReference type="HAMAP-Rule" id="MF_00612"/>
    </source>
</evidence>
<comment type="similarity">
    <text evidence="1 2">Belongs to the UPF0225 family.</text>
</comment>
<reference evidence="4 5" key="1">
    <citation type="submission" date="2019-07" db="EMBL/GenBank/DDBJ databases">
        <title>Diversity of Bacteria from Kongsfjorden, Arctic.</title>
        <authorList>
            <person name="Yu Y."/>
        </authorList>
    </citation>
    <scope>NUCLEOTIDE SEQUENCE [LARGE SCALE GENOMIC DNA]</scope>
    <source>
        <strain evidence="4 5">SM1922</strain>
    </source>
</reference>
<dbReference type="SUPFAM" id="SSF103642">
    <property type="entry name" value="Sec-C motif"/>
    <property type="match status" value="1"/>
</dbReference>
<dbReference type="HAMAP" id="MF_00612">
    <property type="entry name" value="UPF0225"/>
    <property type="match status" value="1"/>
</dbReference>
<comment type="caution">
    <text evidence="4">The sequence shown here is derived from an EMBL/GenBank/DDBJ whole genome shotgun (WGS) entry which is preliminary data.</text>
</comment>
<dbReference type="SUPFAM" id="SSF54427">
    <property type="entry name" value="NTF2-like"/>
    <property type="match status" value="1"/>
</dbReference>
<evidence type="ECO:0000256" key="1">
    <source>
        <dbReference type="ARBA" id="ARBA00010839"/>
    </source>
</evidence>
<accession>A0A558J3X3</accession>
<evidence type="ECO:0000259" key="3">
    <source>
        <dbReference type="Pfam" id="PF17775"/>
    </source>
</evidence>
<name>A0A558J3X3_9GAMM</name>
<dbReference type="RefSeq" id="WP_144813995.1">
    <property type="nucleotide sequence ID" value="NZ_VNFE01000006.1"/>
</dbReference>
<dbReference type="Pfam" id="PF17775">
    <property type="entry name" value="YchJ_M-like"/>
    <property type="match status" value="1"/>
</dbReference>
<gene>
    <name evidence="4" type="ORF">FQP89_18575</name>
</gene>
<evidence type="ECO:0000313" key="4">
    <source>
        <dbReference type="EMBL" id="TVU88262.1"/>
    </source>
</evidence>
<proteinExistence type="inferred from homology"/>
<dbReference type="Pfam" id="PF02810">
    <property type="entry name" value="SEC-C"/>
    <property type="match status" value="1"/>
</dbReference>
<dbReference type="AlphaFoldDB" id="A0A558J3X3"/>
<dbReference type="InterPro" id="IPR004027">
    <property type="entry name" value="SEC_C_motif"/>
</dbReference>
<dbReference type="PANTHER" id="PTHR33747:SF1">
    <property type="entry name" value="ADENYLATE CYCLASE-ASSOCIATED CAP C-TERMINAL DOMAIN-CONTAINING PROTEIN"/>
    <property type="match status" value="1"/>
</dbReference>
<dbReference type="InterPro" id="IPR023006">
    <property type="entry name" value="YchJ-like"/>
</dbReference>
<dbReference type="NCBIfam" id="NF002449">
    <property type="entry name" value="PRK01617.1"/>
    <property type="match status" value="1"/>
</dbReference>
<dbReference type="Gene3D" id="3.10.450.50">
    <property type="match status" value="1"/>
</dbReference>
<dbReference type="InterPro" id="IPR048469">
    <property type="entry name" value="YchJ-like_M"/>
</dbReference>